<dbReference type="RefSeq" id="WP_234108044.1">
    <property type="nucleotide sequence ID" value="NZ_CP040516.1"/>
</dbReference>
<sequence>MIKKKLLISTVLFIMLIQIKSQQISMDFPKFAGKNFDFIIFQGSHQKTIYQGVIPEDGKFILSVPKEYKTYIGMSRWLITGTKEGGGLDMFIPGHDFSISCSESIPNEKNIIYTNNAEDKNLNNLYRYQEKILSRYQSMLLATKSYESSSSNYSIFESEYEKQKRDYITFQKELREKADYASRLLSIINTSRGMGATLSDREDERGKDISEYISQYLDWNLLYTSGYWNSVIDSWVNIHTNVLKDLSRFKLEFEIISTKIKSAELYTEFYSRTSYCLNQLGQNSYLAAIVSSGKTINN</sequence>
<dbReference type="AlphaFoldDB" id="A0ABD5B4J0"/>
<accession>A0ABD5B4J0</accession>
<gene>
    <name evidence="1" type="ORF">QT385_08070</name>
</gene>
<dbReference type="Proteomes" id="UP001239265">
    <property type="component" value="Unassembled WGS sequence"/>
</dbReference>
<name>A0ABD5B4J0_ELIMR</name>
<comment type="caution">
    <text evidence="1">The sequence shown here is derived from an EMBL/GenBank/DDBJ whole genome shotgun (WGS) entry which is preliminary data.</text>
</comment>
<organism evidence="1 2">
    <name type="scientific">Elizabethkingia miricola</name>
    <name type="common">Chryseobacterium miricola</name>
    <dbReference type="NCBI Taxonomy" id="172045"/>
    <lineage>
        <taxon>Bacteria</taxon>
        <taxon>Pseudomonadati</taxon>
        <taxon>Bacteroidota</taxon>
        <taxon>Flavobacteriia</taxon>
        <taxon>Flavobacteriales</taxon>
        <taxon>Weeksellaceae</taxon>
        <taxon>Elizabethkingia</taxon>
    </lineage>
</organism>
<evidence type="ECO:0000313" key="2">
    <source>
        <dbReference type="Proteomes" id="UP001239265"/>
    </source>
</evidence>
<reference evidence="1 2" key="1">
    <citation type="submission" date="2023-06" db="EMBL/GenBank/DDBJ databases">
        <title>Nosocomial Elizabethkingia miricola genome.</title>
        <authorList>
            <person name="Morgado S."/>
            <person name="Fonseca E."/>
            <person name="Freitas F."/>
            <person name="Vicente A.C."/>
        </authorList>
    </citation>
    <scope>NUCLEOTIDE SEQUENCE [LARGE SCALE GENOMIC DNA]</scope>
    <source>
        <strain evidence="1 2">EM15</strain>
    </source>
</reference>
<dbReference type="EMBL" id="JAUCQJ010000002">
    <property type="protein sequence ID" value="MDQ8748590.1"/>
    <property type="molecule type" value="Genomic_DNA"/>
</dbReference>
<evidence type="ECO:0000313" key="1">
    <source>
        <dbReference type="EMBL" id="MDQ8748590.1"/>
    </source>
</evidence>
<protein>
    <submittedName>
        <fullName evidence="1">Alkyl hydroperoxide reductase</fullName>
    </submittedName>
</protein>
<proteinExistence type="predicted"/>